<evidence type="ECO:0000256" key="3">
    <source>
        <dbReference type="ARBA" id="ARBA00022729"/>
    </source>
</evidence>
<dbReference type="PRINTS" id="PR00909">
    <property type="entry name" value="SPERMDNBNDNG"/>
</dbReference>
<dbReference type="PANTHER" id="PTHR30222:SF17">
    <property type="entry name" value="SPERMIDINE_PUTRESCINE-BINDING PERIPLASMIC PROTEIN"/>
    <property type="match status" value="1"/>
</dbReference>
<dbReference type="InterPro" id="IPR001188">
    <property type="entry name" value="Sperm_putr-bd"/>
</dbReference>
<evidence type="ECO:0000313" key="5">
    <source>
        <dbReference type="EMBL" id="MEK0186638.1"/>
    </source>
</evidence>
<keyword evidence="3" id="KW-0732">Signal</keyword>
<comment type="subcellular location">
    <subcellularLocation>
        <location evidence="1">Periplasm</location>
    </subcellularLocation>
</comment>
<dbReference type="EMBL" id="JBBLXS010000239">
    <property type="protein sequence ID" value="MEK0186638.1"/>
    <property type="molecule type" value="Genomic_DNA"/>
</dbReference>
<evidence type="ECO:0000256" key="4">
    <source>
        <dbReference type="ARBA" id="ARBA00022764"/>
    </source>
</evidence>
<comment type="caution">
    <text evidence="5">The sequence shown here is derived from an EMBL/GenBank/DDBJ whole genome shotgun (WGS) entry which is preliminary data.</text>
</comment>
<dbReference type="Proteomes" id="UP001384579">
    <property type="component" value="Unassembled WGS sequence"/>
</dbReference>
<dbReference type="RefSeq" id="WP_340525449.1">
    <property type="nucleotide sequence ID" value="NZ_JBBLXS010000239.1"/>
</dbReference>
<evidence type="ECO:0000313" key="6">
    <source>
        <dbReference type="Proteomes" id="UP001384579"/>
    </source>
</evidence>
<reference evidence="5 6" key="1">
    <citation type="journal article" date="2020" name="Harmful Algae">
        <title>Molecular and morphological characterization of a novel dihydroanatoxin-a producing Microcoleus species (cyanobacteria) from the Russian River, California, USA.</title>
        <authorList>
            <person name="Conklin K.Y."/>
            <person name="Stancheva R."/>
            <person name="Otten T.G."/>
            <person name="Fadness R."/>
            <person name="Boyer G.L."/>
            <person name="Read B."/>
            <person name="Zhang X."/>
            <person name="Sheath R.G."/>
        </authorList>
    </citation>
    <scope>NUCLEOTIDE SEQUENCE [LARGE SCALE GENOMIC DNA]</scope>
    <source>
        <strain evidence="5 6">PTRS2</strain>
    </source>
</reference>
<accession>A0ABU8YR26</accession>
<keyword evidence="4" id="KW-0574">Periplasm</keyword>
<protein>
    <submittedName>
        <fullName evidence="5">Extracellular solute-binding protein</fullName>
    </submittedName>
</protein>
<organism evidence="5 6">
    <name type="scientific">Microcoleus anatoxicus PTRS2</name>
    <dbReference type="NCBI Taxonomy" id="2705321"/>
    <lineage>
        <taxon>Bacteria</taxon>
        <taxon>Bacillati</taxon>
        <taxon>Cyanobacteriota</taxon>
        <taxon>Cyanophyceae</taxon>
        <taxon>Oscillatoriophycideae</taxon>
        <taxon>Oscillatoriales</taxon>
        <taxon>Microcoleaceae</taxon>
        <taxon>Microcoleus</taxon>
        <taxon>Microcoleus anatoxicus</taxon>
    </lineage>
</organism>
<dbReference type="PROSITE" id="PS51257">
    <property type="entry name" value="PROKAR_LIPOPROTEIN"/>
    <property type="match status" value="1"/>
</dbReference>
<keyword evidence="6" id="KW-1185">Reference proteome</keyword>
<name>A0ABU8YR26_9CYAN</name>
<evidence type="ECO:0000256" key="1">
    <source>
        <dbReference type="ARBA" id="ARBA00004418"/>
    </source>
</evidence>
<dbReference type="Gene3D" id="3.40.190.10">
    <property type="entry name" value="Periplasmic binding protein-like II"/>
    <property type="match status" value="2"/>
</dbReference>
<evidence type="ECO:0000256" key="2">
    <source>
        <dbReference type="ARBA" id="ARBA00022448"/>
    </source>
</evidence>
<dbReference type="PANTHER" id="PTHR30222">
    <property type="entry name" value="SPERMIDINE/PUTRESCINE-BINDING PERIPLASMIC PROTEIN"/>
    <property type="match status" value="1"/>
</dbReference>
<keyword evidence="2" id="KW-0813">Transport</keyword>
<gene>
    <name evidence="5" type="ORF">WMG39_17530</name>
</gene>
<proteinExistence type="predicted"/>
<sequence>MKRRSLLLGTATLTLSQLAAGCESKPSLKIRSLKNAIPAQLVSKFSLDSKPSSVLQVTQSTQLTELFALLQDWKRSPQTKNQADLVMLGDYWLTLAIRQELIRPIDPQKFSNWPQIPERWRTLVRRNNEGQLDPKGKIWATPYRWGSTVIAYRTDKFKALGWTPTDWKDLWREELRDRLSLPNNAREVIGLTLKKLGKSYNTQDLDKISHLKTELAKLHQQVKFYSSDAYLQPLILGDTWLAVGSSADILPLLVTQKDLAVVVPLAGTALWTDLWVEPASGNPVPLVAKWINFCWQPSVAPQLSLLSKVSSPIVVGMKPENLPAEVRTNPVLLPDAKILDRSEFLLPFGDVAIAQYRSHWEEMRQVIKS</sequence>
<dbReference type="SUPFAM" id="SSF53850">
    <property type="entry name" value="Periplasmic binding protein-like II"/>
    <property type="match status" value="1"/>
</dbReference>
<dbReference type="Pfam" id="PF13343">
    <property type="entry name" value="SBP_bac_6"/>
    <property type="match status" value="1"/>
</dbReference>